<evidence type="ECO:0000313" key="10">
    <source>
        <dbReference type="EMBL" id="GMK56159.1"/>
    </source>
</evidence>
<evidence type="ECO:0000256" key="6">
    <source>
        <dbReference type="ARBA" id="ARBA00023136"/>
    </source>
</evidence>
<keyword evidence="3" id="KW-0813">Transport</keyword>
<evidence type="ECO:0000256" key="8">
    <source>
        <dbReference type="SAM" id="Phobius"/>
    </source>
</evidence>
<evidence type="ECO:0000313" key="11">
    <source>
        <dbReference type="Proteomes" id="UP001222932"/>
    </source>
</evidence>
<keyword evidence="4 8" id="KW-0812">Transmembrane</keyword>
<evidence type="ECO:0000259" key="9">
    <source>
        <dbReference type="PROSITE" id="PS50850"/>
    </source>
</evidence>
<evidence type="ECO:0000256" key="3">
    <source>
        <dbReference type="ARBA" id="ARBA00022448"/>
    </source>
</evidence>
<dbReference type="PRINTS" id="PR00171">
    <property type="entry name" value="SUGRTRNSPORT"/>
</dbReference>
<protein>
    <recommendedName>
        <fullName evidence="9">Major facilitator superfamily (MFS) profile domain-containing protein</fullName>
    </recommendedName>
</protein>
<keyword evidence="11" id="KW-1185">Reference proteome</keyword>
<comment type="subcellular location">
    <subcellularLocation>
        <location evidence="1">Membrane</location>
        <topology evidence="1">Multi-pass membrane protein</topology>
    </subcellularLocation>
</comment>
<accession>A0AAD3TSU7</accession>
<feature type="transmembrane region" description="Helical" evidence="8">
    <location>
        <begin position="310"/>
        <end position="330"/>
    </location>
</feature>
<keyword evidence="5 8" id="KW-1133">Transmembrane helix</keyword>
<reference evidence="10" key="2">
    <citation type="submission" date="2023-06" db="EMBL/GenBank/DDBJ databases">
        <authorList>
            <person name="Kobayashi Y."/>
            <person name="Kayamori A."/>
            <person name="Aoki K."/>
            <person name="Shiwa Y."/>
            <person name="Fujita N."/>
            <person name="Sugita T."/>
            <person name="Iwasaki W."/>
            <person name="Tanaka N."/>
            <person name="Takashima M."/>
        </authorList>
    </citation>
    <scope>NUCLEOTIDE SEQUENCE</scope>
    <source>
        <strain evidence="10">HIS016</strain>
    </source>
</reference>
<dbReference type="PANTHER" id="PTHR48022">
    <property type="entry name" value="PLASTIDIC GLUCOSE TRANSPORTER 4"/>
    <property type="match status" value="1"/>
</dbReference>
<feature type="transmembrane region" description="Helical" evidence="8">
    <location>
        <begin position="342"/>
        <end position="364"/>
    </location>
</feature>
<feature type="transmembrane region" description="Helical" evidence="8">
    <location>
        <begin position="95"/>
        <end position="114"/>
    </location>
</feature>
<feature type="transmembrane region" description="Helical" evidence="8">
    <location>
        <begin position="275"/>
        <end position="298"/>
    </location>
</feature>
<proteinExistence type="inferred from homology"/>
<name>A0AAD3TSU7_9TREE</name>
<comment type="caution">
    <text evidence="10">The sequence shown here is derived from an EMBL/GenBank/DDBJ whole genome shotgun (WGS) entry which is preliminary data.</text>
</comment>
<dbReference type="InterPro" id="IPR050360">
    <property type="entry name" value="MFS_Sugar_Transporters"/>
</dbReference>
<dbReference type="GO" id="GO:0016020">
    <property type="term" value="C:membrane"/>
    <property type="evidence" value="ECO:0007669"/>
    <property type="project" value="UniProtKB-SubCell"/>
</dbReference>
<evidence type="ECO:0000256" key="2">
    <source>
        <dbReference type="ARBA" id="ARBA00010992"/>
    </source>
</evidence>
<feature type="transmembrane region" description="Helical" evidence="8">
    <location>
        <begin position="161"/>
        <end position="179"/>
    </location>
</feature>
<feature type="transmembrane region" description="Helical" evidence="8">
    <location>
        <begin position="120"/>
        <end position="141"/>
    </location>
</feature>
<dbReference type="InterPro" id="IPR005828">
    <property type="entry name" value="MFS_sugar_transport-like"/>
</dbReference>
<dbReference type="GO" id="GO:0005351">
    <property type="term" value="F:carbohydrate:proton symporter activity"/>
    <property type="evidence" value="ECO:0007669"/>
    <property type="project" value="TreeGrafter"/>
</dbReference>
<dbReference type="PROSITE" id="PS50850">
    <property type="entry name" value="MFS"/>
    <property type="match status" value="1"/>
</dbReference>
<dbReference type="SUPFAM" id="SSF103473">
    <property type="entry name" value="MFS general substrate transporter"/>
    <property type="match status" value="1"/>
</dbReference>
<evidence type="ECO:0000256" key="1">
    <source>
        <dbReference type="ARBA" id="ARBA00004141"/>
    </source>
</evidence>
<feature type="transmembrane region" description="Helical" evidence="8">
    <location>
        <begin position="25"/>
        <end position="45"/>
    </location>
</feature>
<dbReference type="InterPro" id="IPR036259">
    <property type="entry name" value="MFS_trans_sf"/>
</dbReference>
<dbReference type="AlphaFoldDB" id="A0AAD3TSU7"/>
<comment type="similarity">
    <text evidence="2">Belongs to the major facilitator superfamily. Sugar transporter (TC 2.A.1.1) family.</text>
</comment>
<dbReference type="PANTHER" id="PTHR48022:SF52">
    <property type="entry name" value="SUGAR TRANSPORTER, PUTATIVE-RELATED"/>
    <property type="match status" value="1"/>
</dbReference>
<dbReference type="PROSITE" id="PS00216">
    <property type="entry name" value="SUGAR_TRANSPORT_1"/>
    <property type="match status" value="1"/>
</dbReference>
<evidence type="ECO:0000256" key="4">
    <source>
        <dbReference type="ARBA" id="ARBA00022692"/>
    </source>
</evidence>
<comment type="catalytic activity">
    <reaction evidence="7">
        <text>myo-inositol(out) + H(+)(out) = myo-inositol(in) + H(+)(in)</text>
        <dbReference type="Rhea" id="RHEA:60364"/>
        <dbReference type="ChEBI" id="CHEBI:15378"/>
        <dbReference type="ChEBI" id="CHEBI:17268"/>
    </reaction>
</comment>
<dbReference type="PROSITE" id="PS00217">
    <property type="entry name" value="SUGAR_TRANSPORT_2"/>
    <property type="match status" value="1"/>
</dbReference>
<feature type="transmembrane region" description="Helical" evidence="8">
    <location>
        <begin position="65"/>
        <end position="83"/>
    </location>
</feature>
<feature type="transmembrane region" description="Helical" evidence="8">
    <location>
        <begin position="376"/>
        <end position="400"/>
    </location>
</feature>
<sequence>MPAWTNLSNNTHDTWYKDPGLRWNVFHGLGLCLVIAANSYGATLLGGFQAVPQWVSYFGNPKGNILGLYSASYFLPSIVTSYLGDYISTKYGRRWAVFVGMTLMLAGGFVNTFANGVGMWVGGRAIMGAGVGVVKVGAPVLIQEIAHPRLRATLGSCYQGFAYIGTVVSAFMCFAGLYIKGDWGWRMPSLLQVIGPAMVLAVTWHCPESPRWLVKNGRGNEARAILAKYHANGDLNDGLVDFQMSEITTALEKEQSPRQTSYIDFVRNPGNRRRLFVMTLLALSLNWMGNGIITYYLAPILRSVGITEPVQITLINAFLAVWNLILALGAAVNVDRVGRRPLFLMSVAGMLVCYGIIMGLSAGFAKTQQKGLGSAVIPFLFIYFGFYSIAFTPLPVAYTVEIMPFSLRGKGMALFTSIATCGNSLAQFLNPVILGAIAWKYYAVFLVILSLYGVVIYFVFPETKRLTAEEAATVFDK</sequence>
<organism evidence="10 11">
    <name type="scientific">Cutaneotrichosporon spelunceum</name>
    <dbReference type="NCBI Taxonomy" id="1672016"/>
    <lineage>
        <taxon>Eukaryota</taxon>
        <taxon>Fungi</taxon>
        <taxon>Dikarya</taxon>
        <taxon>Basidiomycota</taxon>
        <taxon>Agaricomycotina</taxon>
        <taxon>Tremellomycetes</taxon>
        <taxon>Trichosporonales</taxon>
        <taxon>Trichosporonaceae</taxon>
        <taxon>Cutaneotrichosporon</taxon>
    </lineage>
</organism>
<dbReference type="EMBL" id="BTCM01000002">
    <property type="protein sequence ID" value="GMK56159.1"/>
    <property type="molecule type" value="Genomic_DNA"/>
</dbReference>
<feature type="domain" description="Major facilitator superfamily (MFS) profile" evidence="9">
    <location>
        <begin position="25"/>
        <end position="464"/>
    </location>
</feature>
<evidence type="ECO:0000256" key="7">
    <source>
        <dbReference type="ARBA" id="ARBA00049119"/>
    </source>
</evidence>
<feature type="transmembrane region" description="Helical" evidence="8">
    <location>
        <begin position="441"/>
        <end position="460"/>
    </location>
</feature>
<dbReference type="InterPro" id="IPR005829">
    <property type="entry name" value="Sugar_transporter_CS"/>
</dbReference>
<evidence type="ECO:0000256" key="5">
    <source>
        <dbReference type="ARBA" id="ARBA00022989"/>
    </source>
</evidence>
<reference evidence="10" key="1">
    <citation type="journal article" date="2023" name="BMC Genomics">
        <title>Chromosome-level genome assemblies of Cutaneotrichosporon spp. (Trichosporonales, Basidiomycota) reveal imbalanced evolution between nucleotide sequences and chromosome synteny.</title>
        <authorList>
            <person name="Kobayashi Y."/>
            <person name="Kayamori A."/>
            <person name="Aoki K."/>
            <person name="Shiwa Y."/>
            <person name="Matsutani M."/>
            <person name="Fujita N."/>
            <person name="Sugita T."/>
            <person name="Iwasaki W."/>
            <person name="Tanaka N."/>
            <person name="Takashima M."/>
        </authorList>
    </citation>
    <scope>NUCLEOTIDE SEQUENCE</scope>
    <source>
        <strain evidence="10">HIS016</strain>
    </source>
</reference>
<feature type="transmembrane region" description="Helical" evidence="8">
    <location>
        <begin position="412"/>
        <end position="429"/>
    </location>
</feature>
<dbReference type="InterPro" id="IPR020846">
    <property type="entry name" value="MFS_dom"/>
</dbReference>
<dbReference type="FunFam" id="1.20.1250.20:FF:000134">
    <property type="entry name" value="MFS sugar transporter protein"/>
    <property type="match status" value="1"/>
</dbReference>
<dbReference type="InterPro" id="IPR003663">
    <property type="entry name" value="Sugar/inositol_transpt"/>
</dbReference>
<gene>
    <name evidence="10" type="ORF">CspeluHIS016_0212150</name>
</gene>
<dbReference type="Pfam" id="PF00083">
    <property type="entry name" value="Sugar_tr"/>
    <property type="match status" value="1"/>
</dbReference>
<keyword evidence="6 8" id="KW-0472">Membrane</keyword>
<dbReference type="Gene3D" id="1.20.1250.20">
    <property type="entry name" value="MFS general substrate transporter like domains"/>
    <property type="match status" value="1"/>
</dbReference>
<dbReference type="Proteomes" id="UP001222932">
    <property type="component" value="Unassembled WGS sequence"/>
</dbReference>